<dbReference type="AlphaFoldDB" id="A0AAD1T4Y4"/>
<gene>
    <name evidence="2" type="ORF">PECUL_23A026474</name>
</gene>
<keyword evidence="3" id="KW-1185">Reference proteome</keyword>
<proteinExistence type="predicted"/>
<protein>
    <submittedName>
        <fullName evidence="2">Uncharacterized protein</fullName>
    </submittedName>
</protein>
<dbReference type="Proteomes" id="UP001295444">
    <property type="component" value="Chromosome 09"/>
</dbReference>
<sequence>MAKPNKQLPSPQANTMADATRDYEGCGGGTDTLTGLNAIFDAIWAKLEARERQAKAQRNLYRESPTSLRHSRAKLRSTDSKQRWRRRQRHLPPARKRLYRAAIPPREDLLGASAVMNPG</sequence>
<reference evidence="2" key="1">
    <citation type="submission" date="2022-03" db="EMBL/GenBank/DDBJ databases">
        <authorList>
            <person name="Alioto T."/>
            <person name="Alioto T."/>
            <person name="Gomez Garrido J."/>
        </authorList>
    </citation>
    <scope>NUCLEOTIDE SEQUENCE</scope>
</reference>
<evidence type="ECO:0000313" key="3">
    <source>
        <dbReference type="Proteomes" id="UP001295444"/>
    </source>
</evidence>
<accession>A0AAD1T4Y4</accession>
<name>A0AAD1T4Y4_PELCU</name>
<feature type="compositionally biased region" description="Polar residues" evidence="1">
    <location>
        <begin position="7"/>
        <end position="17"/>
    </location>
</feature>
<evidence type="ECO:0000256" key="1">
    <source>
        <dbReference type="SAM" id="MobiDB-lite"/>
    </source>
</evidence>
<feature type="compositionally biased region" description="Basic residues" evidence="1">
    <location>
        <begin position="83"/>
        <end position="98"/>
    </location>
</feature>
<feature type="region of interest" description="Disordered" evidence="1">
    <location>
        <begin position="1"/>
        <end position="28"/>
    </location>
</feature>
<dbReference type="EMBL" id="OW240920">
    <property type="protein sequence ID" value="CAH2315179.1"/>
    <property type="molecule type" value="Genomic_DNA"/>
</dbReference>
<organism evidence="2 3">
    <name type="scientific">Pelobates cultripes</name>
    <name type="common">Western spadefoot toad</name>
    <dbReference type="NCBI Taxonomy" id="61616"/>
    <lineage>
        <taxon>Eukaryota</taxon>
        <taxon>Metazoa</taxon>
        <taxon>Chordata</taxon>
        <taxon>Craniata</taxon>
        <taxon>Vertebrata</taxon>
        <taxon>Euteleostomi</taxon>
        <taxon>Amphibia</taxon>
        <taxon>Batrachia</taxon>
        <taxon>Anura</taxon>
        <taxon>Pelobatoidea</taxon>
        <taxon>Pelobatidae</taxon>
        <taxon>Pelobates</taxon>
    </lineage>
</organism>
<evidence type="ECO:0000313" key="2">
    <source>
        <dbReference type="EMBL" id="CAH2315179.1"/>
    </source>
</evidence>
<feature type="region of interest" description="Disordered" evidence="1">
    <location>
        <begin position="57"/>
        <end position="98"/>
    </location>
</feature>